<feature type="chain" id="PRO_5047347399" evidence="4">
    <location>
        <begin position="42"/>
        <end position="214"/>
    </location>
</feature>
<name>A0ABX1SMD3_9PSEU</name>
<protein>
    <submittedName>
        <fullName evidence="6">LysM peptidoglycan-binding domain-containing protein</fullName>
    </submittedName>
</protein>
<dbReference type="Gene3D" id="3.10.350.10">
    <property type="entry name" value="LysM domain"/>
    <property type="match status" value="1"/>
</dbReference>
<dbReference type="InterPro" id="IPR018392">
    <property type="entry name" value="LysM"/>
</dbReference>
<dbReference type="PANTHER" id="PTHR34700:SF4">
    <property type="entry name" value="PHAGE-LIKE ELEMENT PBSX PROTEIN XKDP"/>
    <property type="match status" value="1"/>
</dbReference>
<dbReference type="SUPFAM" id="SSF53955">
    <property type="entry name" value="Lysozyme-like"/>
    <property type="match status" value="1"/>
</dbReference>
<dbReference type="Proteomes" id="UP000820669">
    <property type="component" value="Unassembled WGS sequence"/>
</dbReference>
<dbReference type="EMBL" id="JAAXLA010000136">
    <property type="protein sequence ID" value="NMI02241.1"/>
    <property type="molecule type" value="Genomic_DNA"/>
</dbReference>
<feature type="region of interest" description="Disordered" evidence="3">
    <location>
        <begin position="127"/>
        <end position="161"/>
    </location>
</feature>
<dbReference type="InterPro" id="IPR010618">
    <property type="entry name" value="RPF"/>
</dbReference>
<dbReference type="Gene3D" id="1.10.530.10">
    <property type="match status" value="1"/>
</dbReference>
<dbReference type="SMART" id="SM00257">
    <property type="entry name" value="LysM"/>
    <property type="match status" value="1"/>
</dbReference>
<dbReference type="InterPro" id="IPR023346">
    <property type="entry name" value="Lysozyme-like_dom_sf"/>
</dbReference>
<dbReference type="CDD" id="cd00118">
    <property type="entry name" value="LysM"/>
    <property type="match status" value="1"/>
</dbReference>
<feature type="domain" description="LysM" evidence="5">
    <location>
        <begin position="168"/>
        <end position="214"/>
    </location>
</feature>
<keyword evidence="7" id="KW-1185">Reference proteome</keyword>
<evidence type="ECO:0000313" key="7">
    <source>
        <dbReference type="Proteomes" id="UP000820669"/>
    </source>
</evidence>
<dbReference type="Pfam" id="PF06737">
    <property type="entry name" value="Transglycosylas"/>
    <property type="match status" value="1"/>
</dbReference>
<evidence type="ECO:0000256" key="3">
    <source>
        <dbReference type="SAM" id="MobiDB-lite"/>
    </source>
</evidence>
<evidence type="ECO:0000256" key="1">
    <source>
        <dbReference type="ARBA" id="ARBA00010830"/>
    </source>
</evidence>
<accession>A0ABX1SMD3</accession>
<keyword evidence="2" id="KW-0378">Hydrolase</keyword>
<organism evidence="6 7">
    <name type="scientific">Pseudonocardia acidicola</name>
    <dbReference type="NCBI Taxonomy" id="2724939"/>
    <lineage>
        <taxon>Bacteria</taxon>
        <taxon>Bacillati</taxon>
        <taxon>Actinomycetota</taxon>
        <taxon>Actinomycetes</taxon>
        <taxon>Pseudonocardiales</taxon>
        <taxon>Pseudonocardiaceae</taxon>
        <taxon>Pseudonocardia</taxon>
    </lineage>
</organism>
<evidence type="ECO:0000313" key="6">
    <source>
        <dbReference type="EMBL" id="NMI02241.1"/>
    </source>
</evidence>
<dbReference type="PROSITE" id="PS51782">
    <property type="entry name" value="LYSM"/>
    <property type="match status" value="1"/>
</dbReference>
<keyword evidence="4" id="KW-0732">Signal</keyword>
<dbReference type="Pfam" id="PF01476">
    <property type="entry name" value="LysM"/>
    <property type="match status" value="1"/>
</dbReference>
<dbReference type="InterPro" id="IPR052196">
    <property type="entry name" value="Bact_Kbp"/>
</dbReference>
<evidence type="ECO:0000259" key="5">
    <source>
        <dbReference type="PROSITE" id="PS51782"/>
    </source>
</evidence>
<feature type="compositionally biased region" description="Pro residues" evidence="3">
    <location>
        <begin position="141"/>
        <end position="155"/>
    </location>
</feature>
<feature type="signal peptide" evidence="4">
    <location>
        <begin position="1"/>
        <end position="41"/>
    </location>
</feature>
<dbReference type="InterPro" id="IPR036779">
    <property type="entry name" value="LysM_dom_sf"/>
</dbReference>
<evidence type="ECO:0000256" key="2">
    <source>
        <dbReference type="ARBA" id="ARBA00022801"/>
    </source>
</evidence>
<evidence type="ECO:0000256" key="4">
    <source>
        <dbReference type="SAM" id="SignalP"/>
    </source>
</evidence>
<reference evidence="6 7" key="1">
    <citation type="submission" date="2020-04" db="EMBL/GenBank/DDBJ databases">
        <authorList>
            <person name="Klaysubun C."/>
            <person name="Duangmal K."/>
            <person name="Lipun K."/>
        </authorList>
    </citation>
    <scope>NUCLEOTIDE SEQUENCE [LARGE SCALE GENOMIC DNA]</scope>
    <source>
        <strain evidence="6 7">K10HN5</strain>
    </source>
</reference>
<comment type="caution">
    <text evidence="6">The sequence shown here is derived from an EMBL/GenBank/DDBJ whole genome shotgun (WGS) entry which is preliminary data.</text>
</comment>
<comment type="similarity">
    <text evidence="1">Belongs to the transglycosylase family. Rpf subfamily.</text>
</comment>
<gene>
    <name evidence="6" type="ORF">HF526_33890</name>
</gene>
<proteinExistence type="inferred from homology"/>
<sequence length="214" mass="21395">MPRYRGRHRKATKTGRVIAGTALAGAVAGAPFVIAAPAANAATDATWDRVAQCESSGNWSINTGNGFQGGLQFTPSTWAGFGGAQFAPSANLATRDQQITVAERVLAVQGWGAWPVCSVKAGATGEGVTPRSITASAPAPAAAPAPQRAPAPAPAAAPKAASAPMSRAGHVVKAGDTLSAIAAAHGMTLHALLAKNPMLAGNPNLIFPGQHVAL</sequence>
<dbReference type="SUPFAM" id="SSF54106">
    <property type="entry name" value="LysM domain"/>
    <property type="match status" value="1"/>
</dbReference>
<dbReference type="RefSeq" id="WP_169385739.1">
    <property type="nucleotide sequence ID" value="NZ_JAAXLA010000136.1"/>
</dbReference>
<dbReference type="CDD" id="cd13925">
    <property type="entry name" value="RPF"/>
    <property type="match status" value="1"/>
</dbReference>
<dbReference type="PANTHER" id="PTHR34700">
    <property type="entry name" value="POTASSIUM BINDING PROTEIN KBP"/>
    <property type="match status" value="1"/>
</dbReference>